<dbReference type="RefSeq" id="WP_154553322.1">
    <property type="nucleotide sequence ID" value="NZ_VUNA01000001.1"/>
</dbReference>
<protein>
    <submittedName>
        <fullName evidence="1">Uncharacterized protein</fullName>
    </submittedName>
</protein>
<evidence type="ECO:0000313" key="1">
    <source>
        <dbReference type="EMBL" id="MST69758.1"/>
    </source>
</evidence>
<name>A0A6N7XEU4_9FIRM</name>
<gene>
    <name evidence="1" type="ORF">FYJ65_00120</name>
</gene>
<dbReference type="AlphaFoldDB" id="A0A6N7XEU4"/>
<proteinExistence type="predicted"/>
<dbReference type="EMBL" id="VUNA01000001">
    <property type="protein sequence ID" value="MST69758.1"/>
    <property type="molecule type" value="Genomic_DNA"/>
</dbReference>
<accession>A0A6N7XEU4</accession>
<reference evidence="1 2" key="1">
    <citation type="submission" date="2019-08" db="EMBL/GenBank/DDBJ databases">
        <title>In-depth cultivation of the pig gut microbiome towards novel bacterial diversity and tailored functional studies.</title>
        <authorList>
            <person name="Wylensek D."/>
            <person name="Hitch T.C.A."/>
            <person name="Clavel T."/>
        </authorList>
    </citation>
    <scope>NUCLEOTIDE SEQUENCE [LARGE SCALE GENOMIC DNA]</scope>
    <source>
        <strain evidence="1 2">WCA-MUC-591-APC-4B</strain>
    </source>
</reference>
<dbReference type="Proteomes" id="UP000469424">
    <property type="component" value="Unassembled WGS sequence"/>
</dbReference>
<organism evidence="1 2">
    <name type="scientific">Mogibacterium kristiansenii</name>
    <dbReference type="NCBI Taxonomy" id="2606708"/>
    <lineage>
        <taxon>Bacteria</taxon>
        <taxon>Bacillati</taxon>
        <taxon>Bacillota</taxon>
        <taxon>Clostridia</taxon>
        <taxon>Peptostreptococcales</taxon>
        <taxon>Anaerovoracaceae</taxon>
        <taxon>Mogibacterium</taxon>
    </lineage>
</organism>
<comment type="caution">
    <text evidence="1">The sequence shown here is derived from an EMBL/GenBank/DDBJ whole genome shotgun (WGS) entry which is preliminary data.</text>
</comment>
<evidence type="ECO:0000313" key="2">
    <source>
        <dbReference type="Proteomes" id="UP000469424"/>
    </source>
</evidence>
<keyword evidence="2" id="KW-1185">Reference proteome</keyword>
<sequence>MTLYDAMHNFTDKIPPEDIELLVCDNPENPENREFERAFFYKKGSMLPHEYRAQGENDVERFLDHMANYKTAWEPAKETGYYILVNCPAENRLKLRLCHINPLDSKYIVIDPLEDKE</sequence>